<feature type="transmembrane region" description="Helical" evidence="8">
    <location>
        <begin position="228"/>
        <end position="249"/>
    </location>
</feature>
<feature type="transmembrane region" description="Helical" evidence="8">
    <location>
        <begin position="138"/>
        <end position="158"/>
    </location>
</feature>
<dbReference type="AlphaFoldDB" id="A0A4U0XYL7"/>
<dbReference type="Pfam" id="PF00083">
    <property type="entry name" value="Sugar_tr"/>
    <property type="match status" value="2"/>
</dbReference>
<keyword evidence="3" id="KW-0813">Transport</keyword>
<evidence type="ECO:0000256" key="5">
    <source>
        <dbReference type="ARBA" id="ARBA00022989"/>
    </source>
</evidence>
<dbReference type="GO" id="GO:0015149">
    <property type="term" value="F:hexose transmembrane transporter activity"/>
    <property type="evidence" value="ECO:0007669"/>
    <property type="project" value="TreeGrafter"/>
</dbReference>
<evidence type="ECO:0000313" key="10">
    <source>
        <dbReference type="EMBL" id="TKA80753.1"/>
    </source>
</evidence>
<organism evidence="10 11">
    <name type="scientific">Friedmanniomyces simplex</name>
    <dbReference type="NCBI Taxonomy" id="329884"/>
    <lineage>
        <taxon>Eukaryota</taxon>
        <taxon>Fungi</taxon>
        <taxon>Dikarya</taxon>
        <taxon>Ascomycota</taxon>
        <taxon>Pezizomycotina</taxon>
        <taxon>Dothideomycetes</taxon>
        <taxon>Dothideomycetidae</taxon>
        <taxon>Mycosphaerellales</taxon>
        <taxon>Teratosphaeriaceae</taxon>
        <taxon>Friedmanniomyces</taxon>
    </lineage>
</organism>
<gene>
    <name evidence="10" type="ORF">B0A55_02699</name>
</gene>
<protein>
    <recommendedName>
        <fullName evidence="9">Major facilitator superfamily (MFS) profile domain-containing protein</fullName>
    </recommendedName>
</protein>
<feature type="region of interest" description="Disordered" evidence="7">
    <location>
        <begin position="333"/>
        <end position="360"/>
    </location>
</feature>
<dbReference type="Gene3D" id="1.20.1250.20">
    <property type="entry name" value="MFS general substrate transporter like domains"/>
    <property type="match status" value="2"/>
</dbReference>
<feature type="transmembrane region" description="Helical" evidence="8">
    <location>
        <begin position="170"/>
        <end position="193"/>
    </location>
</feature>
<feature type="transmembrane region" description="Helical" evidence="8">
    <location>
        <begin position="486"/>
        <end position="510"/>
    </location>
</feature>
<feature type="transmembrane region" description="Helical" evidence="8">
    <location>
        <begin position="49"/>
        <end position="68"/>
    </location>
</feature>
<evidence type="ECO:0000259" key="9">
    <source>
        <dbReference type="PROSITE" id="PS50850"/>
    </source>
</evidence>
<dbReference type="PROSITE" id="PS00216">
    <property type="entry name" value="SUGAR_TRANSPORT_1"/>
    <property type="match status" value="1"/>
</dbReference>
<comment type="similarity">
    <text evidence="2">Belongs to the major facilitator superfamily. Sugar transporter (TC 2.A.1.1) family.</text>
</comment>
<reference evidence="10 11" key="1">
    <citation type="submission" date="2017-03" db="EMBL/GenBank/DDBJ databases">
        <title>Genomes of endolithic fungi from Antarctica.</title>
        <authorList>
            <person name="Coleine C."/>
            <person name="Masonjones S."/>
            <person name="Stajich J.E."/>
        </authorList>
    </citation>
    <scope>NUCLEOTIDE SEQUENCE [LARGE SCALE GENOMIC DNA]</scope>
    <source>
        <strain evidence="10 11">CCFEE 5184</strain>
    </source>
</reference>
<dbReference type="InterPro" id="IPR020846">
    <property type="entry name" value="MFS_dom"/>
</dbReference>
<accession>A0A4U0XYL7</accession>
<keyword evidence="5 8" id="KW-1133">Transmembrane helix</keyword>
<feature type="transmembrane region" description="Helical" evidence="8">
    <location>
        <begin position="80"/>
        <end position="100"/>
    </location>
</feature>
<sequence length="596" mass="62805">MEKVSPSNAACAVRFTPALWAGTLAAEAAAFLVVTAATLDGLVAAEEEGGLVAAIFSIKLAVLTMGIMPARETFRDWTPTFLYLLTIATLGPLLFGYHLAELNEPQDIITCAAQQKAGPSTSTTAAPNFPQCIPMDPLQFGLVSSFFTLGGLVGALCGGPVTTKYGRLKAMLVASVFAAIGPLFEALATNIPLFATGRFIAGLGAGASTVIVPIYISEMAPPHQKGFFGSFTQVSINIGILITQFLGLFLSRGQLWRIILGVGGAIAVAQFVGLFLGGQESPKWLADNGQPARAKRVLRKMRGHEANIDEEVMGWGLESEQDMDDEEETLLSGEDHMGNHSSSENGGAMDGQPEVEGDRQQEAGELTHSKTAAKVEQAVKTIGFLAVLQNPDMRRAVLAVVMIMVAQQLCGINSIVMYGVSLLSDLLEANAALLNVLVAVLNVVVTISAAPLVDKLGRKPCLLMSITGMGLNSVLLAIGIMKAVPVLSAIAVLLFVASFGLGLGPVPFLLSSELVAAEAVGATQSWALAANWVATFVVAQFFPLVNEKLGKGQVYFIFAAFAVLSGGLTVWLIPETKGKRDADEVWGRKKDGGRDD</sequence>
<feature type="transmembrane region" description="Helical" evidence="8">
    <location>
        <begin position="199"/>
        <end position="216"/>
    </location>
</feature>
<comment type="subcellular location">
    <subcellularLocation>
        <location evidence="1">Membrane</location>
        <topology evidence="1">Multi-pass membrane protein</topology>
    </subcellularLocation>
</comment>
<dbReference type="InterPro" id="IPR005829">
    <property type="entry name" value="Sugar_transporter_CS"/>
</dbReference>
<dbReference type="InterPro" id="IPR003663">
    <property type="entry name" value="Sugar/inositol_transpt"/>
</dbReference>
<feature type="transmembrane region" description="Helical" evidence="8">
    <location>
        <begin position="554"/>
        <end position="573"/>
    </location>
</feature>
<feature type="transmembrane region" description="Helical" evidence="8">
    <location>
        <begin position="460"/>
        <end position="480"/>
    </location>
</feature>
<dbReference type="InterPro" id="IPR036259">
    <property type="entry name" value="MFS_trans_sf"/>
</dbReference>
<dbReference type="SUPFAM" id="SSF103473">
    <property type="entry name" value="MFS general substrate transporter"/>
    <property type="match status" value="1"/>
</dbReference>
<feature type="transmembrane region" description="Helical" evidence="8">
    <location>
        <begin position="396"/>
        <end position="420"/>
    </location>
</feature>
<keyword evidence="11" id="KW-1185">Reference proteome</keyword>
<comment type="caution">
    <text evidence="10">The sequence shown here is derived from an EMBL/GenBank/DDBJ whole genome shotgun (WGS) entry which is preliminary data.</text>
</comment>
<feature type="transmembrane region" description="Helical" evidence="8">
    <location>
        <begin position="255"/>
        <end position="276"/>
    </location>
</feature>
<dbReference type="InterPro" id="IPR045263">
    <property type="entry name" value="GLUT"/>
</dbReference>
<proteinExistence type="inferred from homology"/>
<dbReference type="EMBL" id="NAJQ01000064">
    <property type="protein sequence ID" value="TKA80753.1"/>
    <property type="molecule type" value="Genomic_DNA"/>
</dbReference>
<dbReference type="GO" id="GO:0016020">
    <property type="term" value="C:membrane"/>
    <property type="evidence" value="ECO:0007669"/>
    <property type="project" value="UniProtKB-SubCell"/>
</dbReference>
<dbReference type="PROSITE" id="PS50850">
    <property type="entry name" value="MFS"/>
    <property type="match status" value="1"/>
</dbReference>
<evidence type="ECO:0000256" key="3">
    <source>
        <dbReference type="ARBA" id="ARBA00022448"/>
    </source>
</evidence>
<evidence type="ECO:0000256" key="2">
    <source>
        <dbReference type="ARBA" id="ARBA00010992"/>
    </source>
</evidence>
<feature type="domain" description="Major facilitator superfamily (MFS) profile" evidence="9">
    <location>
        <begin position="84"/>
        <end position="577"/>
    </location>
</feature>
<feature type="transmembrane region" description="Helical" evidence="8">
    <location>
        <begin position="522"/>
        <end position="542"/>
    </location>
</feature>
<evidence type="ECO:0000256" key="7">
    <source>
        <dbReference type="SAM" id="MobiDB-lite"/>
    </source>
</evidence>
<dbReference type="PROSITE" id="PS00217">
    <property type="entry name" value="SUGAR_TRANSPORT_2"/>
    <property type="match status" value="1"/>
</dbReference>
<dbReference type="PANTHER" id="PTHR23503:SF8">
    <property type="entry name" value="FACILITATED GLUCOSE TRANSPORTER PROTEIN 1"/>
    <property type="match status" value="1"/>
</dbReference>
<keyword evidence="4 8" id="KW-0812">Transmembrane</keyword>
<dbReference type="STRING" id="329884.A0A4U0XYL7"/>
<dbReference type="PRINTS" id="PR00171">
    <property type="entry name" value="SUGRTRNSPORT"/>
</dbReference>
<feature type="transmembrane region" description="Helical" evidence="8">
    <location>
        <begin position="432"/>
        <end position="453"/>
    </location>
</feature>
<dbReference type="PANTHER" id="PTHR23503">
    <property type="entry name" value="SOLUTE CARRIER FAMILY 2"/>
    <property type="match status" value="1"/>
</dbReference>
<evidence type="ECO:0000256" key="8">
    <source>
        <dbReference type="SAM" id="Phobius"/>
    </source>
</evidence>
<evidence type="ECO:0000256" key="1">
    <source>
        <dbReference type="ARBA" id="ARBA00004141"/>
    </source>
</evidence>
<dbReference type="InterPro" id="IPR005828">
    <property type="entry name" value="MFS_sugar_transport-like"/>
</dbReference>
<keyword evidence="6 8" id="KW-0472">Membrane</keyword>
<evidence type="ECO:0000256" key="4">
    <source>
        <dbReference type="ARBA" id="ARBA00022692"/>
    </source>
</evidence>
<dbReference type="OrthoDB" id="4540492at2759"/>
<evidence type="ECO:0000256" key="6">
    <source>
        <dbReference type="ARBA" id="ARBA00023136"/>
    </source>
</evidence>
<evidence type="ECO:0000313" key="11">
    <source>
        <dbReference type="Proteomes" id="UP000309340"/>
    </source>
</evidence>
<name>A0A4U0XYL7_9PEZI</name>
<dbReference type="Proteomes" id="UP000309340">
    <property type="component" value="Unassembled WGS sequence"/>
</dbReference>